<dbReference type="PANTHER" id="PTHR24353">
    <property type="entry name" value="CYCLIC NUCLEOTIDE-DEPENDENT PROTEIN KINASE"/>
    <property type="match status" value="1"/>
</dbReference>
<dbReference type="GO" id="GO:0005829">
    <property type="term" value="C:cytosol"/>
    <property type="evidence" value="ECO:0007669"/>
    <property type="project" value="TreeGrafter"/>
</dbReference>
<feature type="binding site" evidence="6">
    <location>
        <position position="88"/>
    </location>
    <ligand>
        <name>ATP</name>
        <dbReference type="ChEBI" id="CHEBI:30616"/>
    </ligand>
</feature>
<dbReference type="Gene3D" id="1.10.510.10">
    <property type="entry name" value="Transferase(Phosphotransferase) domain 1"/>
    <property type="match status" value="1"/>
</dbReference>
<sequence>MTFDRVGNEKTTFTHELQINHNRYLDVLKQEFARTHANPPVYVKSIDDYDPIRTLGTGSFGTVILVRDITSFTFHAMKVMDKTDVIKKKNVKQIHLEKKILQCANFPFVISIDFTCKDNLYLYFILPYEAGGELYTLIKRLGMLSEPLSLFYAAQMVLALEYLHHCSVIHRDVKPENILLNERGYIKLGDFGFCKIVKNRTWTLCGTPEYLAPEIITSKGYTFSVDWWATGVLIYEMCAGYPPFYSSDPMKLYEKVLTGQFKTPECMSSMCKSLVKGLLEVDSMKRLGSLKAGVYDIKSHLWFNEIDWQSILHQKVFRALEYPVELAKQEFHRERLVSQREYLIQFVVEYSGNNSEELSEHLAYYERVLEEASDGGLSLNVKVNFPPAEEKWSILQAVFFASTVLTTIADLGKVFATVVSVIAKQLPAMPKCCAKVSEANPTGQRSLYALGAVGFLFVYLSAGAGLFKMWEDDWTFYDGFYFCFVTMTTIGFGDLVPSPLADTLRRLGDAGRGVDVSSFHSDLRKVLTVI</sequence>
<comment type="caution">
    <text evidence="9">The sequence shown here is derived from an EMBL/GenBank/DDBJ whole genome shotgun (WGS) entry which is preliminary data.</text>
</comment>
<dbReference type="AlphaFoldDB" id="A0A0L7KQ02"/>
<protein>
    <submittedName>
        <fullName evidence="9">Catalytic subunit of protein kinase A</fullName>
    </submittedName>
</protein>
<keyword evidence="7" id="KW-0472">Membrane</keyword>
<dbReference type="SUPFAM" id="SSF56112">
    <property type="entry name" value="Protein kinase-like (PK-like)"/>
    <property type="match status" value="1"/>
</dbReference>
<organism evidence="9 10">
    <name type="scientific">Operophtera brumata</name>
    <name type="common">Winter moth</name>
    <name type="synonym">Phalaena brumata</name>
    <dbReference type="NCBI Taxonomy" id="104452"/>
    <lineage>
        <taxon>Eukaryota</taxon>
        <taxon>Metazoa</taxon>
        <taxon>Ecdysozoa</taxon>
        <taxon>Arthropoda</taxon>
        <taxon>Hexapoda</taxon>
        <taxon>Insecta</taxon>
        <taxon>Pterygota</taxon>
        <taxon>Neoptera</taxon>
        <taxon>Endopterygota</taxon>
        <taxon>Lepidoptera</taxon>
        <taxon>Glossata</taxon>
        <taxon>Ditrysia</taxon>
        <taxon>Geometroidea</taxon>
        <taxon>Geometridae</taxon>
        <taxon>Larentiinae</taxon>
        <taxon>Operophtera</taxon>
    </lineage>
</organism>
<evidence type="ECO:0000259" key="8">
    <source>
        <dbReference type="PROSITE" id="PS50011"/>
    </source>
</evidence>
<dbReference type="GO" id="GO:0004691">
    <property type="term" value="F:cAMP-dependent protein kinase activity"/>
    <property type="evidence" value="ECO:0007669"/>
    <property type="project" value="TreeGrafter"/>
</dbReference>
<dbReference type="FunFam" id="1.10.510.10:FF:000005">
    <property type="entry name" value="cAMP-dependent protein kinase catalytic subunit alpha"/>
    <property type="match status" value="1"/>
</dbReference>
<keyword evidence="1" id="KW-0723">Serine/threonine-protein kinase</keyword>
<dbReference type="GO" id="GO:0005634">
    <property type="term" value="C:nucleus"/>
    <property type="evidence" value="ECO:0007669"/>
    <property type="project" value="TreeGrafter"/>
</dbReference>
<feature type="transmembrane region" description="Helical" evidence="7">
    <location>
        <begin position="447"/>
        <end position="467"/>
    </location>
</feature>
<dbReference type="STRING" id="104452.A0A0L7KQ02"/>
<keyword evidence="10" id="KW-1185">Reference proteome</keyword>
<dbReference type="Pfam" id="PF00069">
    <property type="entry name" value="Pkinase"/>
    <property type="match status" value="1"/>
</dbReference>
<keyword evidence="7" id="KW-1133">Transmembrane helix</keyword>
<keyword evidence="3 6" id="KW-0547">Nucleotide-binding</keyword>
<dbReference type="EMBL" id="JTDY01007475">
    <property type="protein sequence ID" value="KOB65170.1"/>
    <property type="molecule type" value="Genomic_DNA"/>
</dbReference>
<dbReference type="PROSITE" id="PS50011">
    <property type="entry name" value="PROTEIN_KINASE_DOM"/>
    <property type="match status" value="1"/>
</dbReference>
<dbReference type="InterPro" id="IPR008271">
    <property type="entry name" value="Ser/Thr_kinase_AS"/>
</dbReference>
<keyword evidence="4 9" id="KW-0418">Kinase</keyword>
<dbReference type="PROSITE" id="PS00107">
    <property type="entry name" value="PROTEIN_KINASE_ATP"/>
    <property type="match status" value="1"/>
</dbReference>
<dbReference type="InterPro" id="IPR011009">
    <property type="entry name" value="Kinase-like_dom_sf"/>
</dbReference>
<evidence type="ECO:0000256" key="3">
    <source>
        <dbReference type="ARBA" id="ARBA00022741"/>
    </source>
</evidence>
<proteinExistence type="predicted"/>
<evidence type="ECO:0000256" key="7">
    <source>
        <dbReference type="SAM" id="Phobius"/>
    </source>
</evidence>
<dbReference type="Gene3D" id="1.10.287.70">
    <property type="match status" value="1"/>
</dbReference>
<dbReference type="PANTHER" id="PTHR24353:SF152">
    <property type="entry name" value="UT01108P-RELATED"/>
    <property type="match status" value="1"/>
</dbReference>
<dbReference type="GO" id="GO:0005524">
    <property type="term" value="F:ATP binding"/>
    <property type="evidence" value="ECO:0007669"/>
    <property type="project" value="UniProtKB-UniRule"/>
</dbReference>
<dbReference type="Gene3D" id="3.30.200.20">
    <property type="entry name" value="Phosphorylase Kinase, domain 1"/>
    <property type="match status" value="1"/>
</dbReference>
<evidence type="ECO:0000313" key="10">
    <source>
        <dbReference type="Proteomes" id="UP000037510"/>
    </source>
</evidence>
<evidence type="ECO:0000256" key="5">
    <source>
        <dbReference type="ARBA" id="ARBA00022840"/>
    </source>
</evidence>
<accession>A0A0L7KQ02</accession>
<keyword evidence="5 6" id="KW-0067">ATP-binding</keyword>
<evidence type="ECO:0000256" key="1">
    <source>
        <dbReference type="ARBA" id="ARBA00022527"/>
    </source>
</evidence>
<dbReference type="SMART" id="SM00220">
    <property type="entry name" value="S_TKc"/>
    <property type="match status" value="1"/>
</dbReference>
<feature type="transmembrane region" description="Helical" evidence="7">
    <location>
        <begin position="479"/>
        <end position="496"/>
    </location>
</feature>
<dbReference type="InterPro" id="IPR013099">
    <property type="entry name" value="K_chnl_dom"/>
</dbReference>
<keyword evidence="7" id="KW-0812">Transmembrane</keyword>
<dbReference type="Proteomes" id="UP000037510">
    <property type="component" value="Unassembled WGS sequence"/>
</dbReference>
<keyword evidence="2" id="KW-0808">Transferase</keyword>
<dbReference type="InterPro" id="IPR017441">
    <property type="entry name" value="Protein_kinase_ATP_BS"/>
</dbReference>
<evidence type="ECO:0000256" key="2">
    <source>
        <dbReference type="ARBA" id="ARBA00022679"/>
    </source>
</evidence>
<reference evidence="9 10" key="1">
    <citation type="journal article" date="2015" name="Genome Biol. Evol.">
        <title>The genome of winter moth (Operophtera brumata) provides a genomic perspective on sexual dimorphism and phenology.</title>
        <authorList>
            <person name="Derks M.F."/>
            <person name="Smit S."/>
            <person name="Salis L."/>
            <person name="Schijlen E."/>
            <person name="Bossers A."/>
            <person name="Mateman C."/>
            <person name="Pijl A.S."/>
            <person name="de Ridder D."/>
            <person name="Groenen M.A."/>
            <person name="Visser M.E."/>
            <person name="Megens H.J."/>
        </authorList>
    </citation>
    <scope>NUCLEOTIDE SEQUENCE [LARGE SCALE GENOMIC DNA]</scope>
    <source>
        <strain evidence="9">WM2013NL</strain>
        <tissue evidence="9">Head and thorax</tissue>
    </source>
</reference>
<dbReference type="Pfam" id="PF07885">
    <property type="entry name" value="Ion_trans_2"/>
    <property type="match status" value="1"/>
</dbReference>
<evidence type="ECO:0000256" key="4">
    <source>
        <dbReference type="ARBA" id="ARBA00022777"/>
    </source>
</evidence>
<dbReference type="PROSITE" id="PS00108">
    <property type="entry name" value="PROTEIN_KINASE_ST"/>
    <property type="match status" value="1"/>
</dbReference>
<evidence type="ECO:0000313" key="9">
    <source>
        <dbReference type="EMBL" id="KOB65170.1"/>
    </source>
</evidence>
<evidence type="ECO:0000256" key="6">
    <source>
        <dbReference type="PROSITE-ProRule" id="PRU10141"/>
    </source>
</evidence>
<gene>
    <name evidence="9" type="ORF">OBRU01_23119</name>
</gene>
<feature type="domain" description="Protein kinase" evidence="8">
    <location>
        <begin position="49"/>
        <end position="303"/>
    </location>
</feature>
<dbReference type="InterPro" id="IPR000719">
    <property type="entry name" value="Prot_kinase_dom"/>
</dbReference>
<dbReference type="SUPFAM" id="SSF81324">
    <property type="entry name" value="Voltage-gated potassium channels"/>
    <property type="match status" value="1"/>
</dbReference>
<name>A0A0L7KQ02_OPEBR</name>
<dbReference type="GO" id="GO:0007476">
    <property type="term" value="P:imaginal disc-derived wing morphogenesis"/>
    <property type="evidence" value="ECO:0007669"/>
    <property type="project" value="UniProtKB-ARBA"/>
</dbReference>
<dbReference type="GO" id="GO:0005952">
    <property type="term" value="C:cAMP-dependent protein kinase complex"/>
    <property type="evidence" value="ECO:0007669"/>
    <property type="project" value="TreeGrafter"/>
</dbReference>